<dbReference type="Proteomes" id="UP001642540">
    <property type="component" value="Unassembled WGS sequence"/>
</dbReference>
<keyword evidence="3" id="KW-1185">Reference proteome</keyword>
<keyword evidence="1" id="KW-0732">Signal</keyword>
<sequence>MGGSYRFFLAVAGAILFTAELIKIVQAEDPYPDDMEEHNLNKRDAYGYGGYTPPAYPPPTASYSAPATVYVSGAPPHSYSHHHKRAPRPEGLAYYARNCHVFNRPYHSPKNEPYR</sequence>
<name>A0ABP1R0A9_9HEXA</name>
<comment type="caution">
    <text evidence="2">The sequence shown here is derived from an EMBL/GenBank/DDBJ whole genome shotgun (WGS) entry which is preliminary data.</text>
</comment>
<reference evidence="2 3" key="1">
    <citation type="submission" date="2024-08" db="EMBL/GenBank/DDBJ databases">
        <authorList>
            <person name="Cucini C."/>
            <person name="Frati F."/>
        </authorList>
    </citation>
    <scope>NUCLEOTIDE SEQUENCE [LARGE SCALE GENOMIC DNA]</scope>
</reference>
<feature type="chain" id="PRO_5046452547" evidence="1">
    <location>
        <begin position="28"/>
        <end position="115"/>
    </location>
</feature>
<protein>
    <submittedName>
        <fullName evidence="2">Uncharacterized protein</fullName>
    </submittedName>
</protein>
<feature type="signal peptide" evidence="1">
    <location>
        <begin position="1"/>
        <end position="27"/>
    </location>
</feature>
<gene>
    <name evidence="2" type="ORF">ODALV1_LOCUS17217</name>
</gene>
<evidence type="ECO:0000313" key="2">
    <source>
        <dbReference type="EMBL" id="CAL8116276.1"/>
    </source>
</evidence>
<evidence type="ECO:0000313" key="3">
    <source>
        <dbReference type="Proteomes" id="UP001642540"/>
    </source>
</evidence>
<proteinExistence type="predicted"/>
<dbReference type="EMBL" id="CAXLJM020000053">
    <property type="protein sequence ID" value="CAL8116276.1"/>
    <property type="molecule type" value="Genomic_DNA"/>
</dbReference>
<organism evidence="2 3">
    <name type="scientific">Orchesella dallaii</name>
    <dbReference type="NCBI Taxonomy" id="48710"/>
    <lineage>
        <taxon>Eukaryota</taxon>
        <taxon>Metazoa</taxon>
        <taxon>Ecdysozoa</taxon>
        <taxon>Arthropoda</taxon>
        <taxon>Hexapoda</taxon>
        <taxon>Collembola</taxon>
        <taxon>Entomobryomorpha</taxon>
        <taxon>Entomobryoidea</taxon>
        <taxon>Orchesellidae</taxon>
        <taxon>Orchesellinae</taxon>
        <taxon>Orchesella</taxon>
    </lineage>
</organism>
<accession>A0ABP1R0A9</accession>
<evidence type="ECO:0000256" key="1">
    <source>
        <dbReference type="SAM" id="SignalP"/>
    </source>
</evidence>